<dbReference type="AlphaFoldDB" id="A0A495V4K8"/>
<dbReference type="RefSeq" id="WP_120796800.1">
    <property type="nucleotide sequence ID" value="NZ_RBXL01000001.1"/>
</dbReference>
<keyword evidence="1" id="KW-0812">Transmembrane</keyword>
<feature type="transmembrane region" description="Helical" evidence="1">
    <location>
        <begin position="224"/>
        <end position="242"/>
    </location>
</feature>
<sequence>MRITALFFAYLFVCLLLGALLTYPVMATGWLDEDPQRVMGRLAQIFILLGLWPFLKRLQLADRTALGYGIPKPVFRRALALGWVEGVAILAVLAAMLVALEIRLPDADLELWPYLAKKALQALIGGLLIGVLEETFFRGALYTAIRRRNGAASAVVWTAFLYMLVHFMKPSALPEGVLFDWAGALQMFGAVFIDVFQWKHLSSMAALFMVGVFLALVREHTGHIAWGIGLHAGWVFVIQVTRRMTDGNPEAPAAFLVGSYDGVIGWLAAAWIGLLAFLFWGWTRRSRSEGA</sequence>
<comment type="caution">
    <text evidence="3">The sequence shown here is derived from an EMBL/GenBank/DDBJ whole genome shotgun (WGS) entry which is preliminary data.</text>
</comment>
<feature type="transmembrane region" description="Helical" evidence="1">
    <location>
        <begin position="198"/>
        <end position="217"/>
    </location>
</feature>
<evidence type="ECO:0000259" key="2">
    <source>
        <dbReference type="Pfam" id="PF02517"/>
    </source>
</evidence>
<dbReference type="GO" id="GO:0080120">
    <property type="term" value="P:CAAX-box protein maturation"/>
    <property type="evidence" value="ECO:0007669"/>
    <property type="project" value="UniProtKB-ARBA"/>
</dbReference>
<dbReference type="InterPro" id="IPR003675">
    <property type="entry name" value="Rce1/LyrA-like_dom"/>
</dbReference>
<feature type="domain" description="CAAX prenyl protease 2/Lysostaphin resistance protein A-like" evidence="2">
    <location>
        <begin position="119"/>
        <end position="236"/>
    </location>
</feature>
<feature type="transmembrane region" description="Helical" evidence="1">
    <location>
        <begin position="149"/>
        <end position="168"/>
    </location>
</feature>
<proteinExistence type="predicted"/>
<dbReference type="Proteomes" id="UP000274556">
    <property type="component" value="Unassembled WGS sequence"/>
</dbReference>
<dbReference type="EMBL" id="RBXL01000001">
    <property type="protein sequence ID" value="RKT44351.1"/>
    <property type="molecule type" value="Genomic_DNA"/>
</dbReference>
<evidence type="ECO:0000256" key="1">
    <source>
        <dbReference type="SAM" id="Phobius"/>
    </source>
</evidence>
<dbReference type="GO" id="GO:0004175">
    <property type="term" value="F:endopeptidase activity"/>
    <property type="evidence" value="ECO:0007669"/>
    <property type="project" value="UniProtKB-ARBA"/>
</dbReference>
<dbReference type="Pfam" id="PF02517">
    <property type="entry name" value="Rce1-like"/>
    <property type="match status" value="1"/>
</dbReference>
<gene>
    <name evidence="3" type="ORF">BDD21_1730</name>
</gene>
<organism evidence="3 4">
    <name type="scientific">Thiocapsa rosea</name>
    <dbReference type="NCBI Taxonomy" id="69360"/>
    <lineage>
        <taxon>Bacteria</taxon>
        <taxon>Pseudomonadati</taxon>
        <taxon>Pseudomonadota</taxon>
        <taxon>Gammaproteobacteria</taxon>
        <taxon>Chromatiales</taxon>
        <taxon>Chromatiaceae</taxon>
        <taxon>Thiocapsa</taxon>
    </lineage>
</organism>
<reference evidence="3 4" key="1">
    <citation type="submission" date="2018-10" db="EMBL/GenBank/DDBJ databases">
        <title>Genomic Encyclopedia of Archaeal and Bacterial Type Strains, Phase II (KMG-II): from individual species to whole genera.</title>
        <authorList>
            <person name="Goeker M."/>
        </authorList>
    </citation>
    <scope>NUCLEOTIDE SEQUENCE [LARGE SCALE GENOMIC DNA]</scope>
    <source>
        <strain evidence="3 4">DSM 235</strain>
    </source>
</reference>
<keyword evidence="1" id="KW-1133">Transmembrane helix</keyword>
<name>A0A495V4K8_9GAMM</name>
<evidence type="ECO:0000313" key="4">
    <source>
        <dbReference type="Proteomes" id="UP000274556"/>
    </source>
</evidence>
<evidence type="ECO:0000313" key="3">
    <source>
        <dbReference type="EMBL" id="RKT44351.1"/>
    </source>
</evidence>
<keyword evidence="4" id="KW-1185">Reference proteome</keyword>
<dbReference type="OrthoDB" id="7057423at2"/>
<feature type="transmembrane region" description="Helical" evidence="1">
    <location>
        <begin position="262"/>
        <end position="282"/>
    </location>
</feature>
<dbReference type="PANTHER" id="PTHR39430:SF1">
    <property type="entry name" value="PROTEASE"/>
    <property type="match status" value="1"/>
</dbReference>
<feature type="transmembrane region" description="Helical" evidence="1">
    <location>
        <begin position="78"/>
        <end position="99"/>
    </location>
</feature>
<feature type="transmembrane region" description="Helical" evidence="1">
    <location>
        <begin position="38"/>
        <end position="55"/>
    </location>
</feature>
<dbReference type="PANTHER" id="PTHR39430">
    <property type="entry name" value="MEMBRANE-ASSOCIATED PROTEASE-RELATED"/>
    <property type="match status" value="1"/>
</dbReference>
<keyword evidence="1" id="KW-0472">Membrane</keyword>
<protein>
    <recommendedName>
        <fullName evidence="2">CAAX prenyl protease 2/Lysostaphin resistance protein A-like domain-containing protein</fullName>
    </recommendedName>
</protein>
<feature type="transmembrane region" description="Helical" evidence="1">
    <location>
        <begin position="119"/>
        <end position="137"/>
    </location>
</feature>
<accession>A0A495V4K8</accession>